<comment type="caution">
    <text evidence="10">The sequence shown here is derived from an EMBL/GenBank/DDBJ whole genome shotgun (WGS) entry which is preliminary data.</text>
</comment>
<dbReference type="PROSITE" id="PS00098">
    <property type="entry name" value="THIOLASE_1"/>
    <property type="match status" value="1"/>
</dbReference>
<dbReference type="EC" id="2.3.1.9" evidence="2"/>
<comment type="similarity">
    <text evidence="1 7">Belongs to the thiolase-like superfamily. Thiolase family.</text>
</comment>
<reference evidence="10 12" key="1">
    <citation type="submission" date="2013-02" db="EMBL/GenBank/DDBJ databases">
        <title>The Genome Sequence of Enterococcus gilvus ATCC BAA-350.</title>
        <authorList>
            <consortium name="The Broad Institute Genome Sequencing Platform"/>
            <consortium name="The Broad Institute Genome Sequencing Center for Infectious Disease"/>
            <person name="Earl A.M."/>
            <person name="Gilmore M.S."/>
            <person name="Lebreton F."/>
            <person name="Walker B."/>
            <person name="Young S.K."/>
            <person name="Zeng Q."/>
            <person name="Gargeya S."/>
            <person name="Fitzgerald M."/>
            <person name="Haas B."/>
            <person name="Abouelleil A."/>
            <person name="Alvarado L."/>
            <person name="Arachchi H.M."/>
            <person name="Berlin A.M."/>
            <person name="Chapman S.B."/>
            <person name="Dewar J."/>
            <person name="Goldberg J."/>
            <person name="Griggs A."/>
            <person name="Gujja S."/>
            <person name="Hansen M."/>
            <person name="Howarth C."/>
            <person name="Imamovic A."/>
            <person name="Larimer J."/>
            <person name="McCowan C."/>
            <person name="Murphy C."/>
            <person name="Neiman D."/>
            <person name="Pearson M."/>
            <person name="Priest M."/>
            <person name="Roberts A."/>
            <person name="Saif S."/>
            <person name="Shea T."/>
            <person name="Sisk P."/>
            <person name="Sykes S."/>
            <person name="Wortman J."/>
            <person name="Nusbaum C."/>
            <person name="Birren B."/>
        </authorList>
    </citation>
    <scope>NUCLEOTIDE SEQUENCE [LARGE SCALE GENOMIC DNA]</scope>
    <source>
        <strain evidence="10 12">ATCC BAA-350</strain>
    </source>
</reference>
<evidence type="ECO:0000256" key="3">
    <source>
        <dbReference type="ARBA" id="ARBA00022679"/>
    </source>
</evidence>
<dbReference type="EMBL" id="AJDQ01000008">
    <property type="protein sequence ID" value="EOI55443.1"/>
    <property type="molecule type" value="Genomic_DNA"/>
</dbReference>
<dbReference type="InterPro" id="IPR020613">
    <property type="entry name" value="Thiolase_CS"/>
</dbReference>
<feature type="domain" description="Thiolase N-terminal" evidence="8">
    <location>
        <begin position="5"/>
        <end position="263"/>
    </location>
</feature>
<dbReference type="RefSeq" id="WP_010781024.1">
    <property type="nucleotide sequence ID" value="NZ_ASWH01000001.1"/>
</dbReference>
<keyword evidence="13" id="KW-1185">Reference proteome</keyword>
<reference evidence="11 13" key="2">
    <citation type="submission" date="2013-03" db="EMBL/GenBank/DDBJ databases">
        <title>The Genome Sequence of Enterococcus gilvus ATCC BAA-350 (PacBio/Illumina hybrid assembly).</title>
        <authorList>
            <consortium name="The Broad Institute Genomics Platform"/>
            <consortium name="The Broad Institute Genome Sequencing Center for Infectious Disease"/>
            <person name="Earl A."/>
            <person name="Russ C."/>
            <person name="Gilmore M."/>
            <person name="Surin D."/>
            <person name="Walker B."/>
            <person name="Young S."/>
            <person name="Zeng Q."/>
            <person name="Gargeya S."/>
            <person name="Fitzgerald M."/>
            <person name="Haas B."/>
            <person name="Abouelleil A."/>
            <person name="Allen A.W."/>
            <person name="Alvarado L."/>
            <person name="Arachchi H.M."/>
            <person name="Berlin A.M."/>
            <person name="Chapman S.B."/>
            <person name="Gainer-Dewar J."/>
            <person name="Goldberg J."/>
            <person name="Griggs A."/>
            <person name="Gujja S."/>
            <person name="Hansen M."/>
            <person name="Howarth C."/>
            <person name="Imamovic A."/>
            <person name="Ireland A."/>
            <person name="Larimer J."/>
            <person name="McCowan C."/>
            <person name="Murphy C."/>
            <person name="Pearson M."/>
            <person name="Poon T.W."/>
            <person name="Priest M."/>
            <person name="Roberts A."/>
            <person name="Saif S."/>
            <person name="Shea T."/>
            <person name="Sisk P."/>
            <person name="Sykes S."/>
            <person name="Wortman J."/>
            <person name="Nusbaum C."/>
            <person name="Birren B."/>
        </authorList>
    </citation>
    <scope>NUCLEOTIDE SEQUENCE [LARGE SCALE GENOMIC DNA]</scope>
    <source>
        <strain evidence="11 13">ATCC BAA-350</strain>
    </source>
</reference>
<feature type="domain" description="Thiolase C-terminal" evidence="9">
    <location>
        <begin position="272"/>
        <end position="391"/>
    </location>
</feature>
<proteinExistence type="inferred from homology"/>
<dbReference type="Proteomes" id="UP000014160">
    <property type="component" value="Unassembled WGS sequence"/>
</dbReference>
<dbReference type="PROSITE" id="PS00737">
    <property type="entry name" value="THIOLASE_2"/>
    <property type="match status" value="1"/>
</dbReference>
<dbReference type="InterPro" id="IPR020610">
    <property type="entry name" value="Thiolase_AS"/>
</dbReference>
<feature type="active site" description="Acyl-thioester intermediate" evidence="6">
    <location>
        <position position="89"/>
    </location>
</feature>
<dbReference type="PANTHER" id="PTHR18919">
    <property type="entry name" value="ACETYL-COA C-ACYLTRANSFERASE"/>
    <property type="match status" value="1"/>
</dbReference>
<dbReference type="CDD" id="cd00751">
    <property type="entry name" value="thiolase"/>
    <property type="match status" value="1"/>
</dbReference>
<dbReference type="Gene3D" id="3.40.47.10">
    <property type="match status" value="2"/>
</dbReference>
<evidence type="ECO:0000256" key="5">
    <source>
        <dbReference type="ARBA" id="ARBA00030755"/>
    </source>
</evidence>
<evidence type="ECO:0000256" key="7">
    <source>
        <dbReference type="RuleBase" id="RU003557"/>
    </source>
</evidence>
<dbReference type="EMBL" id="ASWH01000001">
    <property type="protein sequence ID" value="EOW82014.1"/>
    <property type="molecule type" value="Genomic_DNA"/>
</dbReference>
<dbReference type="PROSITE" id="PS00099">
    <property type="entry name" value="THIOLASE_3"/>
    <property type="match status" value="1"/>
</dbReference>
<feature type="active site" description="Proton acceptor" evidence="6">
    <location>
        <position position="349"/>
    </location>
</feature>
<sequence length="393" mass="42076">MNRKVVITSAVRTPIGSMGGSLSDTPVTDLGSHVIRGAIDKSNITPDLVDEVFMGCVFQAGQGQNVARQAAMKAGVPFHKPATTINVLCGSGLQTVNMAAKFIAAGHSEIIVAGGMENMSASPYLLPKARYGYRLGSGEIVDSMIKDGLEDAFNDYHMGVTAENIAEKWELSREELDQFVFTSQSNAVRAIEEKKFVEEILPFEIKTKRANHLFSEDESIRKDTTLEKLGKLRPVFMKDGKVTAGNSSGISDGAAAVLLMSEEKAIEMDIPILAYWEAGELAGVEPSIMGIGPVDSTRKVLSKTGLTIDDIELVELNEAFAAQSIAVIRELGLRQELVNVNGGAIALGHPLGASGCRILVSLIHEMIRRDTRIGLAALCVGGGMGCSTIIRRD</sequence>
<evidence type="ECO:0000313" key="10">
    <source>
        <dbReference type="EMBL" id="EOI55443.1"/>
    </source>
</evidence>
<evidence type="ECO:0000256" key="6">
    <source>
        <dbReference type="PIRSR" id="PIRSR000429-1"/>
    </source>
</evidence>
<dbReference type="PATRIC" id="fig|1158614.3.peg.2644"/>
<evidence type="ECO:0000313" key="11">
    <source>
        <dbReference type="EMBL" id="EOW82014.1"/>
    </source>
</evidence>
<dbReference type="eggNOG" id="COG0183">
    <property type="taxonomic scope" value="Bacteria"/>
</dbReference>
<dbReference type="HOGENOM" id="CLU_031026_0_0_9"/>
<dbReference type="Pfam" id="PF02803">
    <property type="entry name" value="Thiolase_C"/>
    <property type="match status" value="1"/>
</dbReference>
<keyword evidence="3 7" id="KW-0808">Transferase</keyword>
<dbReference type="FunFam" id="3.40.47.10:FF:000010">
    <property type="entry name" value="Acetyl-CoA acetyltransferase (Thiolase)"/>
    <property type="match status" value="1"/>
</dbReference>
<protein>
    <recommendedName>
        <fullName evidence="2">acetyl-CoA C-acetyltransferase</fullName>
        <ecNumber evidence="2">2.3.1.9</ecNumber>
    </recommendedName>
    <alternativeName>
        <fullName evidence="5">Acetoacetyl-CoA thiolase</fullName>
    </alternativeName>
</protein>
<dbReference type="GO" id="GO:0003985">
    <property type="term" value="F:acetyl-CoA C-acetyltransferase activity"/>
    <property type="evidence" value="ECO:0007669"/>
    <property type="project" value="UniProtKB-EC"/>
</dbReference>
<evidence type="ECO:0000256" key="2">
    <source>
        <dbReference type="ARBA" id="ARBA00012705"/>
    </source>
</evidence>
<organism evidence="10 12">
    <name type="scientific">Enterococcus gilvus ATCC BAA-350</name>
    <dbReference type="NCBI Taxonomy" id="1158614"/>
    <lineage>
        <taxon>Bacteria</taxon>
        <taxon>Bacillati</taxon>
        <taxon>Bacillota</taxon>
        <taxon>Bacilli</taxon>
        <taxon>Lactobacillales</taxon>
        <taxon>Enterococcaceae</taxon>
        <taxon>Enterococcus</taxon>
    </lineage>
</organism>
<evidence type="ECO:0000313" key="12">
    <source>
        <dbReference type="Proteomes" id="UP000013750"/>
    </source>
</evidence>
<evidence type="ECO:0000256" key="4">
    <source>
        <dbReference type="ARBA" id="ARBA00023315"/>
    </source>
</evidence>
<dbReference type="OrthoDB" id="9764892at2"/>
<evidence type="ECO:0000259" key="9">
    <source>
        <dbReference type="Pfam" id="PF02803"/>
    </source>
</evidence>
<dbReference type="InterPro" id="IPR020617">
    <property type="entry name" value="Thiolase_C"/>
</dbReference>
<dbReference type="PIRSF" id="PIRSF000429">
    <property type="entry name" value="Ac-CoA_Ac_transf"/>
    <property type="match status" value="1"/>
</dbReference>
<gene>
    <name evidence="11" type="ORF">I592_01315</name>
    <name evidence="10" type="ORF">UKC_02651</name>
</gene>
<keyword evidence="4 7" id="KW-0012">Acyltransferase</keyword>
<dbReference type="InterPro" id="IPR016039">
    <property type="entry name" value="Thiolase-like"/>
</dbReference>
<evidence type="ECO:0000259" key="8">
    <source>
        <dbReference type="Pfam" id="PF00108"/>
    </source>
</evidence>
<dbReference type="InterPro" id="IPR020616">
    <property type="entry name" value="Thiolase_N"/>
</dbReference>
<dbReference type="PANTHER" id="PTHR18919:SF107">
    <property type="entry name" value="ACETYL-COA ACETYLTRANSFERASE, CYTOSOLIC"/>
    <property type="match status" value="1"/>
</dbReference>
<name>R2XLM7_9ENTE</name>
<dbReference type="InterPro" id="IPR002155">
    <property type="entry name" value="Thiolase"/>
</dbReference>
<evidence type="ECO:0000256" key="1">
    <source>
        <dbReference type="ARBA" id="ARBA00010982"/>
    </source>
</evidence>
<evidence type="ECO:0000313" key="13">
    <source>
        <dbReference type="Proteomes" id="UP000014160"/>
    </source>
</evidence>
<accession>R2XLM7</accession>
<dbReference type="Pfam" id="PF00108">
    <property type="entry name" value="Thiolase_N"/>
    <property type="match status" value="1"/>
</dbReference>
<feature type="active site" description="Proton acceptor" evidence="6">
    <location>
        <position position="379"/>
    </location>
</feature>
<dbReference type="InterPro" id="IPR020615">
    <property type="entry name" value="Thiolase_acyl_enz_int_AS"/>
</dbReference>
<dbReference type="AlphaFoldDB" id="R2XLM7"/>
<dbReference type="NCBIfam" id="TIGR01930">
    <property type="entry name" value="AcCoA-C-Actrans"/>
    <property type="match status" value="1"/>
</dbReference>
<dbReference type="SUPFAM" id="SSF53901">
    <property type="entry name" value="Thiolase-like"/>
    <property type="match status" value="2"/>
</dbReference>
<dbReference type="Proteomes" id="UP000013750">
    <property type="component" value="Unassembled WGS sequence"/>
</dbReference>